<proteinExistence type="predicted"/>
<reference evidence="1" key="2">
    <citation type="journal article" date="2015" name="Data Brief">
        <title>Shoot transcriptome of the giant reed, Arundo donax.</title>
        <authorList>
            <person name="Barrero R.A."/>
            <person name="Guerrero F.D."/>
            <person name="Moolhuijzen P."/>
            <person name="Goolsby J.A."/>
            <person name="Tidwell J."/>
            <person name="Bellgard S.E."/>
            <person name="Bellgard M.I."/>
        </authorList>
    </citation>
    <scope>NUCLEOTIDE SEQUENCE</scope>
    <source>
        <tissue evidence="1">Shoot tissue taken approximately 20 cm above the soil surface</tissue>
    </source>
</reference>
<reference evidence="1" key="1">
    <citation type="submission" date="2014-09" db="EMBL/GenBank/DDBJ databases">
        <authorList>
            <person name="Magalhaes I.L.F."/>
            <person name="Oliveira U."/>
            <person name="Santos F.R."/>
            <person name="Vidigal T.H.D.A."/>
            <person name="Brescovit A.D."/>
            <person name="Santos A.J."/>
        </authorList>
    </citation>
    <scope>NUCLEOTIDE SEQUENCE</scope>
    <source>
        <tissue evidence="1">Shoot tissue taken approximately 20 cm above the soil surface</tissue>
    </source>
</reference>
<organism evidence="1">
    <name type="scientific">Arundo donax</name>
    <name type="common">Giant reed</name>
    <name type="synonym">Donax arundinaceus</name>
    <dbReference type="NCBI Taxonomy" id="35708"/>
    <lineage>
        <taxon>Eukaryota</taxon>
        <taxon>Viridiplantae</taxon>
        <taxon>Streptophyta</taxon>
        <taxon>Embryophyta</taxon>
        <taxon>Tracheophyta</taxon>
        <taxon>Spermatophyta</taxon>
        <taxon>Magnoliopsida</taxon>
        <taxon>Liliopsida</taxon>
        <taxon>Poales</taxon>
        <taxon>Poaceae</taxon>
        <taxon>PACMAD clade</taxon>
        <taxon>Arundinoideae</taxon>
        <taxon>Arundineae</taxon>
        <taxon>Arundo</taxon>
    </lineage>
</organism>
<protein>
    <submittedName>
        <fullName evidence="1">Uncharacterized protein</fullName>
    </submittedName>
</protein>
<evidence type="ECO:0000313" key="1">
    <source>
        <dbReference type="EMBL" id="JAE26669.1"/>
    </source>
</evidence>
<accession>A0A0A9GT02</accession>
<name>A0A0A9GT02_ARUDO</name>
<dbReference type="EMBL" id="GBRH01171227">
    <property type="protein sequence ID" value="JAE26669.1"/>
    <property type="molecule type" value="Transcribed_RNA"/>
</dbReference>
<dbReference type="AlphaFoldDB" id="A0A0A9GT02"/>
<sequence>MYAPHYLLCASQPMMSLFMTSGSKNIRFQVKRQATNFQYILQEFNRRSANTQV</sequence>